<organism evidence="5 6">
    <name type="scientific">Lysinibacillus contaminans</name>
    <dbReference type="NCBI Taxonomy" id="1293441"/>
    <lineage>
        <taxon>Bacteria</taxon>
        <taxon>Bacillati</taxon>
        <taxon>Bacillota</taxon>
        <taxon>Bacilli</taxon>
        <taxon>Bacillales</taxon>
        <taxon>Bacillaceae</taxon>
        <taxon>Lysinibacillus</taxon>
    </lineage>
</organism>
<dbReference type="SMART" id="SM00382">
    <property type="entry name" value="AAA"/>
    <property type="match status" value="1"/>
</dbReference>
<keyword evidence="1" id="KW-0813">Transport</keyword>
<keyword evidence="2" id="KW-0547">Nucleotide-binding</keyword>
<dbReference type="GO" id="GO:0005524">
    <property type="term" value="F:ATP binding"/>
    <property type="evidence" value="ECO:0007669"/>
    <property type="project" value="UniProtKB-KW"/>
</dbReference>
<dbReference type="InterPro" id="IPR003439">
    <property type="entry name" value="ABC_transporter-like_ATP-bd"/>
</dbReference>
<sequence length="292" mass="33387">MKTIVDIKNITKQYKGKTILEDISFSLFAHQVVALVGKNGSGKSTLLKIIGGLVNPDSGTIYKHIHPFTIGYVPEVTPSTIMFTPEEYLFHMGCIRGMVKNQLQPRIDYLLDIFNLQGSRKTRISDFSKGMKQKVMIMQALLEETNLLILDEPLSGLDPKAQSNLEDTLLLLKDKGLSIILSCHETKLLENIADKIFFINNHQVNQNNLLLNTTQHRNRLTFEISIQESFEDLHPYFEIVQTSQLNQRVNVVKVIIKLEDTDKILLELLHKNASIKQLQPINHAKEDFYNQF</sequence>
<proteinExistence type="predicted"/>
<dbReference type="Pfam" id="PF00005">
    <property type="entry name" value="ABC_tran"/>
    <property type="match status" value="1"/>
</dbReference>
<dbReference type="Gene3D" id="3.40.50.300">
    <property type="entry name" value="P-loop containing nucleotide triphosphate hydrolases"/>
    <property type="match status" value="1"/>
</dbReference>
<dbReference type="EMBL" id="LGRV01000003">
    <property type="protein sequence ID" value="KOS69230.1"/>
    <property type="molecule type" value="Genomic_DNA"/>
</dbReference>
<dbReference type="PROSITE" id="PS50893">
    <property type="entry name" value="ABC_TRANSPORTER_2"/>
    <property type="match status" value="1"/>
</dbReference>
<evidence type="ECO:0000259" key="4">
    <source>
        <dbReference type="PROSITE" id="PS50893"/>
    </source>
</evidence>
<keyword evidence="3 5" id="KW-0067">ATP-binding</keyword>
<dbReference type="PANTHER" id="PTHR42939">
    <property type="entry name" value="ABC TRANSPORTER ATP-BINDING PROTEIN ALBC-RELATED"/>
    <property type="match status" value="1"/>
</dbReference>
<comment type="caution">
    <text evidence="5">The sequence shown here is derived from an EMBL/GenBank/DDBJ whole genome shotgun (WGS) entry which is preliminary data.</text>
</comment>
<evidence type="ECO:0000313" key="6">
    <source>
        <dbReference type="Proteomes" id="UP000050668"/>
    </source>
</evidence>
<dbReference type="RefSeq" id="WP_053584092.1">
    <property type="nucleotide sequence ID" value="NZ_LGRV01000003.1"/>
</dbReference>
<dbReference type="InterPro" id="IPR051782">
    <property type="entry name" value="ABC_Transporter_VariousFunc"/>
</dbReference>
<gene>
    <name evidence="5" type="ORF">AEA09_12165</name>
</gene>
<name>A0ABR5K2R0_9BACI</name>
<dbReference type="PANTHER" id="PTHR42939:SF1">
    <property type="entry name" value="ABC TRANSPORTER ATP-BINDING PROTEIN ALBC-RELATED"/>
    <property type="match status" value="1"/>
</dbReference>
<dbReference type="InterPro" id="IPR027417">
    <property type="entry name" value="P-loop_NTPase"/>
</dbReference>
<accession>A0ABR5K2R0</accession>
<protein>
    <submittedName>
        <fullName evidence="5">ABC transporter ATP-binding protein</fullName>
    </submittedName>
</protein>
<feature type="domain" description="ABC transporter" evidence="4">
    <location>
        <begin position="5"/>
        <end position="226"/>
    </location>
</feature>
<evidence type="ECO:0000256" key="1">
    <source>
        <dbReference type="ARBA" id="ARBA00022448"/>
    </source>
</evidence>
<dbReference type="Proteomes" id="UP000050668">
    <property type="component" value="Unassembled WGS sequence"/>
</dbReference>
<dbReference type="SUPFAM" id="SSF52540">
    <property type="entry name" value="P-loop containing nucleoside triphosphate hydrolases"/>
    <property type="match status" value="1"/>
</dbReference>
<reference evidence="6" key="1">
    <citation type="submission" date="2015-07" db="EMBL/GenBank/DDBJ databases">
        <title>Fjat-14205 dsm 2895.</title>
        <authorList>
            <person name="Liu B."/>
            <person name="Wang J."/>
            <person name="Zhu Y."/>
            <person name="Liu G."/>
            <person name="Chen Q."/>
            <person name="Chen Z."/>
            <person name="Lan J."/>
            <person name="Che J."/>
            <person name="Ge C."/>
            <person name="Shi H."/>
            <person name="Pan Z."/>
            <person name="Liu X."/>
        </authorList>
    </citation>
    <scope>NUCLEOTIDE SEQUENCE [LARGE SCALE GENOMIC DNA]</scope>
    <source>
        <strain evidence="6">DSM 25560</strain>
    </source>
</reference>
<evidence type="ECO:0000313" key="5">
    <source>
        <dbReference type="EMBL" id="KOS69230.1"/>
    </source>
</evidence>
<dbReference type="InterPro" id="IPR003593">
    <property type="entry name" value="AAA+_ATPase"/>
</dbReference>
<evidence type="ECO:0000256" key="3">
    <source>
        <dbReference type="ARBA" id="ARBA00022840"/>
    </source>
</evidence>
<evidence type="ECO:0000256" key="2">
    <source>
        <dbReference type="ARBA" id="ARBA00022741"/>
    </source>
</evidence>
<keyword evidence="6" id="KW-1185">Reference proteome</keyword>
<dbReference type="CDD" id="cd03230">
    <property type="entry name" value="ABC_DR_subfamily_A"/>
    <property type="match status" value="1"/>
</dbReference>